<dbReference type="Proteomes" id="UP000247091">
    <property type="component" value="Segment"/>
</dbReference>
<organismHost>
    <name type="scientific">Chlorella</name>
    <dbReference type="NCBI Taxonomy" id="3071"/>
</organismHost>
<name>M1HQ23_PBCVI</name>
<dbReference type="EMBL" id="JX997169">
    <property type="protein sequence ID" value="AGE53967.1"/>
    <property type="molecule type" value="Genomic_DNA"/>
</dbReference>
<evidence type="ECO:0000256" key="1">
    <source>
        <dbReference type="SAM" id="Phobius"/>
    </source>
</evidence>
<keyword evidence="1" id="KW-0472">Membrane</keyword>
<accession>M1HQ23</accession>
<keyword evidence="1" id="KW-0812">Transmembrane</keyword>
<sequence length="76" mass="8259">MNLLNPYVIVITVALLTATLVSIFNKYAEPGEKNVGRNFLKIFVAALVSGVAFVFIANRPDDVLTEPFLEGGLADF</sequence>
<proteinExistence type="predicted"/>
<feature type="transmembrane region" description="Helical" evidence="1">
    <location>
        <begin position="39"/>
        <end position="57"/>
    </location>
</feature>
<evidence type="ECO:0000313" key="3">
    <source>
        <dbReference type="Proteomes" id="UP000247091"/>
    </source>
</evidence>
<feature type="transmembrane region" description="Helical" evidence="1">
    <location>
        <begin position="6"/>
        <end position="27"/>
    </location>
</feature>
<protein>
    <submittedName>
        <fullName evidence="2">Uncharacterized protein</fullName>
    </submittedName>
</protein>
<gene>
    <name evidence="2" type="primary">IL-3A_547R</name>
    <name evidence="2" type="ORF">PBCVIL3A_547R</name>
</gene>
<organism evidence="2 3">
    <name type="scientific">Paramecium bursaria Chlorella virus IL3A</name>
    <name type="common">PBCV-IL3A</name>
    <dbReference type="NCBI Taxonomy" id="46019"/>
    <lineage>
        <taxon>Viruses</taxon>
        <taxon>Varidnaviria</taxon>
        <taxon>Bamfordvirae</taxon>
        <taxon>Nucleocytoviricota</taxon>
        <taxon>Megaviricetes</taxon>
        <taxon>Algavirales</taxon>
        <taxon>Phycodnaviridae</taxon>
        <taxon>Chlorovirus</taxon>
        <taxon>Chlorovirus illinoense</taxon>
    </lineage>
</organism>
<keyword evidence="1" id="KW-1133">Transmembrane helix</keyword>
<reference evidence="2 3" key="1">
    <citation type="submission" date="2012-10" db="EMBL/GenBank/DDBJ databases">
        <title>Towards defining the chloroviruses: a genomic journey through a genus of large DNA viruses.</title>
        <authorList>
            <person name="Jeanniard A."/>
            <person name="Dunigan D.D."/>
            <person name="Gurnon J.R."/>
            <person name="Agarkova I."/>
            <person name="Kang M."/>
            <person name="Vitek J."/>
            <person name="Duncan G."/>
            <person name="McClung O.W."/>
            <person name="Larsen M."/>
            <person name="Claverie J.-M."/>
            <person name="Van Etten J.L."/>
            <person name="Blanc G."/>
        </authorList>
    </citation>
    <scope>NUCLEOTIDE SEQUENCE [LARGE SCALE GENOMIC DNA]</scope>
</reference>
<evidence type="ECO:0000313" key="2">
    <source>
        <dbReference type="EMBL" id="AGE53967.1"/>
    </source>
</evidence>